<name>A0A1D1VEE8_RAMVA</name>
<dbReference type="GO" id="GO:0005737">
    <property type="term" value="C:cytoplasm"/>
    <property type="evidence" value="ECO:0007669"/>
    <property type="project" value="InterPro"/>
</dbReference>
<organism evidence="2 3">
    <name type="scientific">Ramazzottius varieornatus</name>
    <name type="common">Water bear</name>
    <name type="synonym">Tardigrade</name>
    <dbReference type="NCBI Taxonomy" id="947166"/>
    <lineage>
        <taxon>Eukaryota</taxon>
        <taxon>Metazoa</taxon>
        <taxon>Ecdysozoa</taxon>
        <taxon>Tardigrada</taxon>
        <taxon>Eutardigrada</taxon>
        <taxon>Parachela</taxon>
        <taxon>Hypsibioidea</taxon>
        <taxon>Ramazzottiidae</taxon>
        <taxon>Ramazzottius</taxon>
    </lineage>
</organism>
<dbReference type="GO" id="GO:0006309">
    <property type="term" value="P:apoptotic DNA fragmentation"/>
    <property type="evidence" value="ECO:0007669"/>
    <property type="project" value="InterPro"/>
</dbReference>
<dbReference type="InterPro" id="IPR044925">
    <property type="entry name" value="His-Me_finger_sf"/>
</dbReference>
<feature type="domain" description="DNA fragmentation factor 40 C-terminal" evidence="1">
    <location>
        <begin position="33"/>
        <end position="197"/>
    </location>
</feature>
<protein>
    <recommendedName>
        <fullName evidence="1">DNA fragmentation factor 40 C-terminal domain-containing protein</fullName>
    </recommendedName>
</protein>
<gene>
    <name evidence="2" type="primary">RvY_08259-1</name>
    <name evidence="2" type="synonym">RvY_08259.1</name>
    <name evidence="2" type="ORF">RvY_08259</name>
</gene>
<evidence type="ECO:0000259" key="1">
    <source>
        <dbReference type="Pfam" id="PF09230"/>
    </source>
</evidence>
<proteinExistence type="predicted"/>
<accession>A0A1D1VEE8</accession>
<evidence type="ECO:0000313" key="3">
    <source>
        <dbReference type="Proteomes" id="UP000186922"/>
    </source>
</evidence>
<evidence type="ECO:0000313" key="2">
    <source>
        <dbReference type="EMBL" id="GAU96888.1"/>
    </source>
</evidence>
<reference evidence="2 3" key="1">
    <citation type="journal article" date="2016" name="Nat. Commun.">
        <title>Extremotolerant tardigrade genome and improved radiotolerance of human cultured cells by tardigrade-unique protein.</title>
        <authorList>
            <person name="Hashimoto T."/>
            <person name="Horikawa D.D."/>
            <person name="Saito Y."/>
            <person name="Kuwahara H."/>
            <person name="Kozuka-Hata H."/>
            <person name="Shin-I T."/>
            <person name="Minakuchi Y."/>
            <person name="Ohishi K."/>
            <person name="Motoyama A."/>
            <person name="Aizu T."/>
            <person name="Enomoto A."/>
            <person name="Kondo K."/>
            <person name="Tanaka S."/>
            <person name="Hara Y."/>
            <person name="Koshikawa S."/>
            <person name="Sagara H."/>
            <person name="Miura T."/>
            <person name="Yokobori S."/>
            <person name="Miyagawa K."/>
            <person name="Suzuki Y."/>
            <person name="Kubo T."/>
            <person name="Oyama M."/>
            <person name="Kohara Y."/>
            <person name="Fujiyama A."/>
            <person name="Arakawa K."/>
            <person name="Katayama T."/>
            <person name="Toyoda A."/>
            <person name="Kunieda T."/>
        </authorList>
    </citation>
    <scope>NUCLEOTIDE SEQUENCE [LARGE SCALE GENOMIC DNA]</scope>
    <source>
        <strain evidence="2 3">YOKOZUNA-1</strain>
    </source>
</reference>
<dbReference type="EMBL" id="BDGG01000003">
    <property type="protein sequence ID" value="GAU96888.1"/>
    <property type="molecule type" value="Genomic_DNA"/>
</dbReference>
<dbReference type="Proteomes" id="UP000186922">
    <property type="component" value="Unassembled WGS sequence"/>
</dbReference>
<comment type="caution">
    <text evidence="2">The sequence shown here is derived from an EMBL/GenBank/DDBJ whole genome shotgun (WGS) entry which is preliminary data.</text>
</comment>
<dbReference type="GO" id="GO:0005634">
    <property type="term" value="C:nucleus"/>
    <property type="evidence" value="ECO:0007669"/>
    <property type="project" value="InterPro"/>
</dbReference>
<dbReference type="Pfam" id="PF09230">
    <property type="entry name" value="DFF40"/>
    <property type="match status" value="1"/>
</dbReference>
<keyword evidence="3" id="KW-1185">Reference proteome</keyword>
<sequence>MSICAYCGLVVPGNDFFVHALESDACQRIPVGLREMFRRRMQQIRQDDRQSHPDWFVNLPAKSVSKRAVLAENASKQVKRYRDNFARTLEEWNKPPPSGGKKCRRPDHIDPAIFKAVVEPLIEEVLETADRQESRHTHGSYFVRGEDEAFCDGDGLFRCMCGGEDVGCQQGFSSNPFDILTELVLIEAYHIDHRVSQNGLARYVYNTATTVYNSRG</sequence>
<dbReference type="SUPFAM" id="SSF54060">
    <property type="entry name" value="His-Me finger endonucleases"/>
    <property type="match status" value="1"/>
</dbReference>
<dbReference type="InterPro" id="IPR015311">
    <property type="entry name" value="DFF40_C"/>
</dbReference>
<dbReference type="GO" id="GO:0016787">
    <property type="term" value="F:hydrolase activity"/>
    <property type="evidence" value="ECO:0007669"/>
    <property type="project" value="InterPro"/>
</dbReference>
<dbReference type="AlphaFoldDB" id="A0A1D1VEE8"/>